<organism evidence="7 8">
    <name type="scientific">Guyparkeria halophila</name>
    <dbReference type="NCBI Taxonomy" id="47960"/>
    <lineage>
        <taxon>Bacteria</taxon>
        <taxon>Pseudomonadati</taxon>
        <taxon>Pseudomonadota</taxon>
        <taxon>Gammaproteobacteria</taxon>
        <taxon>Chromatiales</taxon>
        <taxon>Thioalkalibacteraceae</taxon>
        <taxon>Guyparkeria</taxon>
    </lineage>
</organism>
<evidence type="ECO:0000256" key="1">
    <source>
        <dbReference type="ARBA" id="ARBA00010296"/>
    </source>
</evidence>
<dbReference type="Pfam" id="PF08085">
    <property type="entry name" value="Entericidin"/>
    <property type="match status" value="1"/>
</dbReference>
<dbReference type="InterPro" id="IPR012556">
    <property type="entry name" value="Entericidin"/>
</dbReference>
<evidence type="ECO:0000256" key="3">
    <source>
        <dbReference type="ARBA" id="ARBA00022729"/>
    </source>
</evidence>
<evidence type="ECO:0000313" key="8">
    <source>
        <dbReference type="Proteomes" id="UP000427716"/>
    </source>
</evidence>
<evidence type="ECO:0000256" key="6">
    <source>
        <dbReference type="ARBA" id="ARBA00023288"/>
    </source>
</evidence>
<dbReference type="KEGG" id="ghl:GM160_02925"/>
<keyword evidence="4" id="KW-0472">Membrane</keyword>
<sequence>MIHRFLGRLTGIALLAGLLAITAGCNTMKGLGEDIQNLGHSIEGAAQDD</sequence>
<keyword evidence="5" id="KW-0564">Palmitate</keyword>
<comment type="similarity">
    <text evidence="1">Belongs to the EcnA/EcnB lipoprotein family.</text>
</comment>
<proteinExistence type="inferred from homology"/>
<name>A0A6I6D226_9GAMM</name>
<keyword evidence="3" id="KW-0732">Signal</keyword>
<reference evidence="7 8" key="1">
    <citation type="submission" date="2019-11" db="EMBL/GenBank/DDBJ databases">
        <authorList>
            <person name="Zhang J."/>
            <person name="Sun C."/>
        </authorList>
    </citation>
    <scope>NUCLEOTIDE SEQUENCE [LARGE SCALE GENOMIC DNA]</scope>
    <source>
        <strain evidence="8">sp2</strain>
    </source>
</reference>
<dbReference type="GO" id="GO:0009636">
    <property type="term" value="P:response to toxic substance"/>
    <property type="evidence" value="ECO:0007669"/>
    <property type="project" value="InterPro"/>
</dbReference>
<evidence type="ECO:0000256" key="4">
    <source>
        <dbReference type="ARBA" id="ARBA00023136"/>
    </source>
</evidence>
<dbReference type="AlphaFoldDB" id="A0A6I6D226"/>
<dbReference type="PROSITE" id="PS51257">
    <property type="entry name" value="PROKAR_LIPOPROTEIN"/>
    <property type="match status" value="1"/>
</dbReference>
<dbReference type="GO" id="GO:0016020">
    <property type="term" value="C:membrane"/>
    <property type="evidence" value="ECO:0007669"/>
    <property type="project" value="InterPro"/>
</dbReference>
<gene>
    <name evidence="7" type="ORF">GM160_02925</name>
</gene>
<keyword evidence="6 7" id="KW-0449">Lipoprotein</keyword>
<evidence type="ECO:0000313" key="7">
    <source>
        <dbReference type="EMBL" id="QGT77933.1"/>
    </source>
</evidence>
<accession>A0A6I6D226</accession>
<dbReference type="RefSeq" id="WP_156227994.1">
    <property type="nucleotide sequence ID" value="NZ_CP046415.1"/>
</dbReference>
<keyword evidence="2" id="KW-1003">Cell membrane</keyword>
<evidence type="ECO:0000256" key="5">
    <source>
        <dbReference type="ARBA" id="ARBA00023139"/>
    </source>
</evidence>
<evidence type="ECO:0000256" key="2">
    <source>
        <dbReference type="ARBA" id="ARBA00022475"/>
    </source>
</evidence>
<dbReference type="EMBL" id="CP046415">
    <property type="protein sequence ID" value="QGT77933.1"/>
    <property type="molecule type" value="Genomic_DNA"/>
</dbReference>
<protein>
    <submittedName>
        <fullName evidence="7">Entericidin A/B family lipoprotein</fullName>
    </submittedName>
</protein>
<dbReference type="Proteomes" id="UP000427716">
    <property type="component" value="Chromosome"/>
</dbReference>
<keyword evidence="8" id="KW-1185">Reference proteome</keyword>